<dbReference type="PANTHER" id="PTHR31722">
    <property type="entry name" value="OS06G0675200 PROTEIN"/>
    <property type="match status" value="1"/>
</dbReference>
<feature type="region of interest" description="Disordered" evidence="1">
    <location>
        <begin position="46"/>
        <end position="75"/>
    </location>
</feature>
<feature type="region of interest" description="Disordered" evidence="1">
    <location>
        <begin position="376"/>
        <end position="428"/>
    </location>
</feature>
<evidence type="ECO:0000313" key="3">
    <source>
        <dbReference type="Proteomes" id="UP001345219"/>
    </source>
</evidence>
<reference evidence="2 3" key="1">
    <citation type="journal article" date="2023" name="Hortic Res">
        <title>Pangenome of water caltrop reveals structural variations and asymmetric subgenome divergence after allopolyploidization.</title>
        <authorList>
            <person name="Zhang X."/>
            <person name="Chen Y."/>
            <person name="Wang L."/>
            <person name="Yuan Y."/>
            <person name="Fang M."/>
            <person name="Shi L."/>
            <person name="Lu R."/>
            <person name="Comes H.P."/>
            <person name="Ma Y."/>
            <person name="Chen Y."/>
            <person name="Huang G."/>
            <person name="Zhou Y."/>
            <person name="Zheng Z."/>
            <person name="Qiu Y."/>
        </authorList>
    </citation>
    <scope>NUCLEOTIDE SEQUENCE [LARGE SCALE GENOMIC DNA]</scope>
    <source>
        <tissue evidence="2">Roots</tissue>
    </source>
</reference>
<feature type="region of interest" description="Disordered" evidence="1">
    <location>
        <begin position="117"/>
        <end position="146"/>
    </location>
</feature>
<evidence type="ECO:0000256" key="1">
    <source>
        <dbReference type="SAM" id="MobiDB-lite"/>
    </source>
</evidence>
<feature type="region of interest" description="Disordered" evidence="1">
    <location>
        <begin position="331"/>
        <end position="350"/>
    </location>
</feature>
<dbReference type="PANTHER" id="PTHR31722:SF0">
    <property type="entry name" value="OS06G0675200 PROTEIN"/>
    <property type="match status" value="1"/>
</dbReference>
<evidence type="ECO:0000313" key="2">
    <source>
        <dbReference type="EMBL" id="KAK4771494.1"/>
    </source>
</evidence>
<dbReference type="Proteomes" id="UP001345219">
    <property type="component" value="Chromosome 24"/>
</dbReference>
<feature type="region of interest" description="Disordered" evidence="1">
    <location>
        <begin position="234"/>
        <end position="322"/>
    </location>
</feature>
<proteinExistence type="predicted"/>
<protein>
    <submittedName>
        <fullName evidence="2">Uncharacterized protein</fullName>
    </submittedName>
</protein>
<feature type="compositionally biased region" description="Basic and acidic residues" evidence="1">
    <location>
        <begin position="243"/>
        <end position="260"/>
    </location>
</feature>
<feature type="compositionally biased region" description="Low complexity" evidence="1">
    <location>
        <begin position="180"/>
        <end position="193"/>
    </location>
</feature>
<dbReference type="EMBL" id="JAXIOK010000005">
    <property type="protein sequence ID" value="KAK4771494.1"/>
    <property type="molecule type" value="Genomic_DNA"/>
</dbReference>
<accession>A0AAN7KUB7</accession>
<sequence length="428" mass="45760">MASACVNRIGMSPDNFPQHSCTPCGWLAPGVPFSTDDDCSKSKAAFQRLPPQQEVKESSGIAKPPEPELLVDTDPDPELSCGDFEFCLEDPVAMLPADELFFDGKLVPLQVSSLKTAATGVASPEASSPDQEAERRRMSGVPGLDLYLSSPKAPRCSSRWKELLGLKKLCQNADAKVTESTPSRRTSSSSPTSNAKSFRLFLHRGSKASNSDSSLNMPLLKDLDSDPVMISSRLSLSSSSSGGHDHEELPRLSLDSDKPHSISLHKNPNVASAPRMRPVKPRADNARQVADNPAACRVARSPAKRTPVESGGGVSIDSPRMNSSGKVIFQSLERSSSSPSSFNGGPRFKQRGMERSYSAGVRVSPVLNVPVSSLIGSSKSGSVFGFGPLFSSSPQKREAQGNGTGGNSSRSQGHHHRSSCRNNRQDRT</sequence>
<name>A0AAN7KUB7_9MYRT</name>
<comment type="caution">
    <text evidence="2">The sequence shown here is derived from an EMBL/GenBank/DDBJ whole genome shotgun (WGS) entry which is preliminary data.</text>
</comment>
<keyword evidence="3" id="KW-1185">Reference proteome</keyword>
<gene>
    <name evidence="2" type="ORF">SAY87_032026</name>
</gene>
<organism evidence="2 3">
    <name type="scientific">Trapa incisa</name>
    <dbReference type="NCBI Taxonomy" id="236973"/>
    <lineage>
        <taxon>Eukaryota</taxon>
        <taxon>Viridiplantae</taxon>
        <taxon>Streptophyta</taxon>
        <taxon>Embryophyta</taxon>
        <taxon>Tracheophyta</taxon>
        <taxon>Spermatophyta</taxon>
        <taxon>Magnoliopsida</taxon>
        <taxon>eudicotyledons</taxon>
        <taxon>Gunneridae</taxon>
        <taxon>Pentapetalae</taxon>
        <taxon>rosids</taxon>
        <taxon>malvids</taxon>
        <taxon>Myrtales</taxon>
        <taxon>Lythraceae</taxon>
        <taxon>Trapa</taxon>
    </lineage>
</organism>
<feature type="compositionally biased region" description="Low complexity" evidence="1">
    <location>
        <begin position="376"/>
        <end position="387"/>
    </location>
</feature>
<dbReference type="AlphaFoldDB" id="A0AAN7KUB7"/>
<feature type="region of interest" description="Disordered" evidence="1">
    <location>
        <begin position="173"/>
        <end position="201"/>
    </location>
</feature>